<dbReference type="EMBL" id="BARW01029580">
    <property type="protein sequence ID" value="GAJ11020.1"/>
    <property type="molecule type" value="Genomic_DNA"/>
</dbReference>
<dbReference type="Pfam" id="PF01261">
    <property type="entry name" value="AP_endonuc_2"/>
    <property type="match status" value="1"/>
</dbReference>
<name>X1VPN6_9ZZZZ</name>
<sequence length="189" mass="20920">MGAYIVGNDLAQKDKEERERQISLVKHGVERASQLKTDILRVFAGNPKPDFPNYQAAKDILVSSFKEVSSFAKGRGITLALENHGQLCARTDEILDLLNEVDSPSLRLNLDIANFLEVGEDPVSSVRKLAHLAVHTHIKDFKKVDGKVIPTLVGEGDIDLEGCLKTLKEKNYQGYLSLEYEAEVDSKVG</sequence>
<proteinExistence type="predicted"/>
<dbReference type="InterPro" id="IPR050312">
    <property type="entry name" value="IolE/XylAMocC-like"/>
</dbReference>
<evidence type="ECO:0000313" key="2">
    <source>
        <dbReference type="EMBL" id="GAJ11020.1"/>
    </source>
</evidence>
<dbReference type="PANTHER" id="PTHR12110:SF41">
    <property type="entry name" value="INOSOSE DEHYDRATASE"/>
    <property type="match status" value="1"/>
</dbReference>
<feature type="non-terminal residue" evidence="2">
    <location>
        <position position="189"/>
    </location>
</feature>
<organism evidence="2">
    <name type="scientific">marine sediment metagenome</name>
    <dbReference type="NCBI Taxonomy" id="412755"/>
    <lineage>
        <taxon>unclassified sequences</taxon>
        <taxon>metagenomes</taxon>
        <taxon>ecological metagenomes</taxon>
    </lineage>
</organism>
<reference evidence="2" key="1">
    <citation type="journal article" date="2014" name="Front. Microbiol.">
        <title>High frequency of phylogenetically diverse reductive dehalogenase-homologous genes in deep subseafloor sedimentary metagenomes.</title>
        <authorList>
            <person name="Kawai M."/>
            <person name="Futagami T."/>
            <person name="Toyoda A."/>
            <person name="Takaki Y."/>
            <person name="Nishi S."/>
            <person name="Hori S."/>
            <person name="Arai W."/>
            <person name="Tsubouchi T."/>
            <person name="Morono Y."/>
            <person name="Uchiyama I."/>
            <person name="Ito T."/>
            <person name="Fujiyama A."/>
            <person name="Inagaki F."/>
            <person name="Takami H."/>
        </authorList>
    </citation>
    <scope>NUCLEOTIDE SEQUENCE</scope>
    <source>
        <strain evidence="2">Expedition CK06-06</strain>
    </source>
</reference>
<protein>
    <recommendedName>
        <fullName evidence="1">Xylose isomerase-like TIM barrel domain-containing protein</fullName>
    </recommendedName>
</protein>
<dbReference type="PANTHER" id="PTHR12110">
    <property type="entry name" value="HYDROXYPYRUVATE ISOMERASE"/>
    <property type="match status" value="1"/>
</dbReference>
<dbReference type="Gene3D" id="3.20.20.150">
    <property type="entry name" value="Divalent-metal-dependent TIM barrel enzymes"/>
    <property type="match status" value="1"/>
</dbReference>
<gene>
    <name evidence="2" type="ORF">S12H4_47497</name>
</gene>
<evidence type="ECO:0000259" key="1">
    <source>
        <dbReference type="Pfam" id="PF01261"/>
    </source>
</evidence>
<feature type="domain" description="Xylose isomerase-like TIM barrel" evidence="1">
    <location>
        <begin position="9"/>
        <end position="182"/>
    </location>
</feature>
<comment type="caution">
    <text evidence="2">The sequence shown here is derived from an EMBL/GenBank/DDBJ whole genome shotgun (WGS) entry which is preliminary data.</text>
</comment>
<dbReference type="InterPro" id="IPR013022">
    <property type="entry name" value="Xyl_isomerase-like_TIM-brl"/>
</dbReference>
<accession>X1VPN6</accession>
<dbReference type="InterPro" id="IPR036237">
    <property type="entry name" value="Xyl_isomerase-like_sf"/>
</dbReference>
<dbReference type="AlphaFoldDB" id="X1VPN6"/>
<dbReference type="SUPFAM" id="SSF51658">
    <property type="entry name" value="Xylose isomerase-like"/>
    <property type="match status" value="1"/>
</dbReference>